<feature type="compositionally biased region" description="Basic and acidic residues" evidence="1">
    <location>
        <begin position="364"/>
        <end position="383"/>
    </location>
</feature>
<organism evidence="2 3">
    <name type="scientific">Euplotes crassus</name>
    <dbReference type="NCBI Taxonomy" id="5936"/>
    <lineage>
        <taxon>Eukaryota</taxon>
        <taxon>Sar</taxon>
        <taxon>Alveolata</taxon>
        <taxon>Ciliophora</taxon>
        <taxon>Intramacronucleata</taxon>
        <taxon>Spirotrichea</taxon>
        <taxon>Hypotrichia</taxon>
        <taxon>Euplotida</taxon>
        <taxon>Euplotidae</taxon>
        <taxon>Moneuplotes</taxon>
    </lineage>
</organism>
<reference evidence="2" key="1">
    <citation type="submission" date="2023-07" db="EMBL/GenBank/DDBJ databases">
        <authorList>
            <consortium name="AG Swart"/>
            <person name="Singh M."/>
            <person name="Singh A."/>
            <person name="Seah K."/>
            <person name="Emmerich C."/>
        </authorList>
    </citation>
    <scope>NUCLEOTIDE SEQUENCE</scope>
    <source>
        <strain evidence="2">DP1</strain>
    </source>
</reference>
<evidence type="ECO:0000313" key="2">
    <source>
        <dbReference type="EMBL" id="CAI2360493.1"/>
    </source>
</evidence>
<evidence type="ECO:0000256" key="1">
    <source>
        <dbReference type="SAM" id="MobiDB-lite"/>
    </source>
</evidence>
<feature type="region of interest" description="Disordered" evidence="1">
    <location>
        <begin position="293"/>
        <end position="323"/>
    </location>
</feature>
<name>A0AAD1X2B5_EUPCR</name>
<gene>
    <name evidence="2" type="ORF">ECRASSUSDP1_LOCUS1797</name>
</gene>
<evidence type="ECO:0000313" key="3">
    <source>
        <dbReference type="Proteomes" id="UP001295684"/>
    </source>
</evidence>
<protein>
    <submittedName>
        <fullName evidence="2">Uncharacterized protein</fullName>
    </submittedName>
</protein>
<feature type="region of interest" description="Disordered" evidence="1">
    <location>
        <begin position="445"/>
        <end position="468"/>
    </location>
</feature>
<accession>A0AAD1X2B5</accession>
<sequence length="543" mass="62717">MAKTGCPQRLIMPLCVRTFYNWEYRPDPTKKNQQQINRYFEKKTKKILHKKCLSCHRPKGMELSSEFLNSSEIFSHTKHENNREFAGSTFIKSASDRSLHPDFVKSMQSCSKYEPFTQKFRESQSKKIIQPPLNYVLGKSDSQIDLSKRDITPINLEALRKSAAHHQFRMMNKKLWTTSRSFIVSTKSSGKEVSQEYKPPNPEKMPLHEPYLDPRTDFRLSKKEVYSRYSKSQKKRISNNRKFYESEKIPRKQLSFMKMTSENHKTNKSSILKKGIKDSNSMLNPKASVTSGVMMESGDTSKGFESSRDSLTDNKNYPKNNNMDRKISNLEIFKKLKSSQISESTFSTKKTGIFAIKVKRVQDSAPSEKDTLKESSNKLENEINHSPPLLFSPLKRKMLNGTSKLHKISTFNEANMSRKKKIDSSPTKKIAMAKILSGEDQAPNLLMNHHSKSSKPSPRSPSKKLSNNFSMSKIDSSIYSTSSKNLKKYDQIGRSPNEGIIRKEYKNFCETESPQEKYLIKRRLSPFISECVKNYFEAERNEL</sequence>
<comment type="caution">
    <text evidence="2">The sequence shown here is derived from an EMBL/GenBank/DDBJ whole genome shotgun (WGS) entry which is preliminary data.</text>
</comment>
<dbReference type="AlphaFoldDB" id="A0AAD1X2B5"/>
<keyword evidence="3" id="KW-1185">Reference proteome</keyword>
<dbReference type="EMBL" id="CAMPGE010001692">
    <property type="protein sequence ID" value="CAI2360493.1"/>
    <property type="molecule type" value="Genomic_DNA"/>
</dbReference>
<feature type="region of interest" description="Disordered" evidence="1">
    <location>
        <begin position="190"/>
        <end position="213"/>
    </location>
</feature>
<proteinExistence type="predicted"/>
<feature type="region of interest" description="Disordered" evidence="1">
    <location>
        <begin position="364"/>
        <end position="391"/>
    </location>
</feature>
<dbReference type="Proteomes" id="UP001295684">
    <property type="component" value="Unassembled WGS sequence"/>
</dbReference>